<feature type="region of interest" description="Disordered" evidence="2">
    <location>
        <begin position="262"/>
        <end position="281"/>
    </location>
</feature>
<dbReference type="STRING" id="284592.Q6BHC6"/>
<dbReference type="Pfam" id="PF00076">
    <property type="entry name" value="RRM_1"/>
    <property type="match status" value="1"/>
</dbReference>
<dbReference type="InterPro" id="IPR012677">
    <property type="entry name" value="Nucleotide-bd_a/b_plait_sf"/>
</dbReference>
<dbReference type="eggNOG" id="ENOG502S19D">
    <property type="taxonomic scope" value="Eukaryota"/>
</dbReference>
<feature type="domain" description="RRM" evidence="3">
    <location>
        <begin position="2"/>
        <end position="76"/>
    </location>
</feature>
<dbReference type="SMART" id="SM00360">
    <property type="entry name" value="RRM"/>
    <property type="match status" value="1"/>
</dbReference>
<gene>
    <name evidence="4" type="ordered locus">DEHA2G19602g</name>
</gene>
<dbReference type="KEGG" id="dha:DEHA2G19602g"/>
<feature type="region of interest" description="Disordered" evidence="2">
    <location>
        <begin position="102"/>
        <end position="122"/>
    </location>
</feature>
<dbReference type="InterPro" id="IPR035979">
    <property type="entry name" value="RBD_domain_sf"/>
</dbReference>
<dbReference type="EMBL" id="CR382139">
    <property type="protein sequence ID" value="CAG90902.2"/>
    <property type="molecule type" value="Genomic_DNA"/>
</dbReference>
<dbReference type="SUPFAM" id="SSF54928">
    <property type="entry name" value="RNA-binding domain, RBD"/>
    <property type="match status" value="1"/>
</dbReference>
<feature type="compositionally biased region" description="Low complexity" evidence="2">
    <location>
        <begin position="265"/>
        <end position="281"/>
    </location>
</feature>
<dbReference type="AlphaFoldDB" id="Q6BHC6"/>
<keyword evidence="1" id="KW-0694">RNA-binding</keyword>
<accession>Q6BHC6</accession>
<sequence length="281" mass="30894">MSTVIVSNVPQSISNEKLHEFFSFCGKVKSINLIEKTEKTGKYEVQFESEKALHTALLLNEAELDSVPIQVEKSETPPDYAAVGNQNASFGGDNKIQSSVLASGDNKDADASTVTGDSEYDDISQEEKPKYAIMAQLLASGYTLSDNLIQKGIDVDKEKGYTSKFKSFLTSLDEKYIHSNKPDSAAGKGISKAQSTFGDLAKSFNESGYQKKWNQYLEKASNHPYGVKVHDFYKNLAEDAKEVHLEAKRLSELKKERELEQNVENAASTANAGAAINTVNE</sequence>
<dbReference type="InterPro" id="IPR000504">
    <property type="entry name" value="RRM_dom"/>
</dbReference>
<dbReference type="Proteomes" id="UP000000599">
    <property type="component" value="Chromosome G"/>
</dbReference>
<evidence type="ECO:0000256" key="2">
    <source>
        <dbReference type="SAM" id="MobiDB-lite"/>
    </source>
</evidence>
<dbReference type="VEuPathDB" id="FungiDB:DEHA2G19602g"/>
<dbReference type="HOGENOM" id="CLU_074138_2_0_1"/>
<reference evidence="4 5" key="1">
    <citation type="journal article" date="2004" name="Nature">
        <title>Genome evolution in yeasts.</title>
        <authorList>
            <consortium name="Genolevures"/>
            <person name="Dujon B."/>
            <person name="Sherman D."/>
            <person name="Fischer G."/>
            <person name="Durrens P."/>
            <person name="Casaregola S."/>
            <person name="Lafontaine I."/>
            <person name="de Montigny J."/>
            <person name="Marck C."/>
            <person name="Neuveglise C."/>
            <person name="Talla E."/>
            <person name="Goffard N."/>
            <person name="Frangeul L."/>
            <person name="Aigle M."/>
            <person name="Anthouard V."/>
            <person name="Babour A."/>
            <person name="Barbe V."/>
            <person name="Barnay S."/>
            <person name="Blanchin S."/>
            <person name="Beckerich J.M."/>
            <person name="Beyne E."/>
            <person name="Bleykasten C."/>
            <person name="Boisrame A."/>
            <person name="Boyer J."/>
            <person name="Cattolico L."/>
            <person name="Confanioleri F."/>
            <person name="de Daruvar A."/>
            <person name="Despons L."/>
            <person name="Fabre E."/>
            <person name="Fairhead C."/>
            <person name="Ferry-Dumazet H."/>
            <person name="Groppi A."/>
            <person name="Hantraye F."/>
            <person name="Hennequin C."/>
            <person name="Jauniaux N."/>
            <person name="Joyet P."/>
            <person name="Kachouri R."/>
            <person name="Kerrest A."/>
            <person name="Koszul R."/>
            <person name="Lemaire M."/>
            <person name="Lesur I."/>
            <person name="Ma L."/>
            <person name="Muller H."/>
            <person name="Nicaud J.M."/>
            <person name="Nikolski M."/>
            <person name="Oztas S."/>
            <person name="Ozier-Kalogeropoulos O."/>
            <person name="Pellenz S."/>
            <person name="Potier S."/>
            <person name="Richard G.F."/>
            <person name="Straub M.L."/>
            <person name="Suleau A."/>
            <person name="Swennene D."/>
            <person name="Tekaia F."/>
            <person name="Wesolowski-Louvel M."/>
            <person name="Westhof E."/>
            <person name="Wirth B."/>
            <person name="Zeniou-Meyer M."/>
            <person name="Zivanovic I."/>
            <person name="Bolotin-Fukuhara M."/>
            <person name="Thierry A."/>
            <person name="Bouchier C."/>
            <person name="Caudron B."/>
            <person name="Scarpelli C."/>
            <person name="Gaillardin C."/>
            <person name="Weissenbach J."/>
            <person name="Wincker P."/>
            <person name="Souciet J.L."/>
        </authorList>
    </citation>
    <scope>NUCLEOTIDE SEQUENCE [LARGE SCALE GENOMIC DNA]</scope>
    <source>
        <strain evidence="5">ATCC 36239 / CBS 767 / BCRC 21394 / JCM 1990 / NBRC 0083 / IGC 2968</strain>
    </source>
</reference>
<evidence type="ECO:0000313" key="5">
    <source>
        <dbReference type="Proteomes" id="UP000000599"/>
    </source>
</evidence>
<dbReference type="OMA" id="IEMRSET"/>
<dbReference type="PANTHER" id="PTHR32343:SF10">
    <property type="entry name" value="RNA-BINDING REGION RNP-1 DOMAIN-CONTAINING PROTEIN"/>
    <property type="match status" value="1"/>
</dbReference>
<protein>
    <submittedName>
        <fullName evidence="4">DEHA2G19602p</fullName>
    </submittedName>
</protein>
<evidence type="ECO:0000313" key="4">
    <source>
        <dbReference type="EMBL" id="CAG90902.2"/>
    </source>
</evidence>
<evidence type="ECO:0000256" key="1">
    <source>
        <dbReference type="PROSITE-ProRule" id="PRU00176"/>
    </source>
</evidence>
<dbReference type="OrthoDB" id="7763451at2759"/>
<dbReference type="PANTHER" id="PTHR32343">
    <property type="entry name" value="SERINE/ARGININE-RICH SPLICING FACTOR"/>
    <property type="match status" value="1"/>
</dbReference>
<dbReference type="GO" id="GO:0003723">
    <property type="term" value="F:RNA binding"/>
    <property type="evidence" value="ECO:0007669"/>
    <property type="project" value="UniProtKB-UniRule"/>
</dbReference>
<keyword evidence="5" id="KW-1185">Reference proteome</keyword>
<proteinExistence type="predicted"/>
<name>Q6BHC6_DEBHA</name>
<dbReference type="PROSITE" id="PS50102">
    <property type="entry name" value="RRM"/>
    <property type="match status" value="1"/>
</dbReference>
<organism evidence="4 5">
    <name type="scientific">Debaryomyces hansenii (strain ATCC 36239 / CBS 767 / BCRC 21394 / JCM 1990 / NBRC 0083 / IGC 2968)</name>
    <name type="common">Yeast</name>
    <name type="synonym">Torulaspora hansenii</name>
    <dbReference type="NCBI Taxonomy" id="284592"/>
    <lineage>
        <taxon>Eukaryota</taxon>
        <taxon>Fungi</taxon>
        <taxon>Dikarya</taxon>
        <taxon>Ascomycota</taxon>
        <taxon>Saccharomycotina</taxon>
        <taxon>Pichiomycetes</taxon>
        <taxon>Debaryomycetaceae</taxon>
        <taxon>Debaryomyces</taxon>
    </lineage>
</organism>
<dbReference type="InParanoid" id="Q6BHC6"/>
<dbReference type="Gene3D" id="3.30.70.330">
    <property type="match status" value="1"/>
</dbReference>
<dbReference type="GeneID" id="2905338"/>
<dbReference type="RefSeq" id="XP_462395.2">
    <property type="nucleotide sequence ID" value="XM_462395.1"/>
</dbReference>
<evidence type="ECO:0000259" key="3">
    <source>
        <dbReference type="PROSITE" id="PS50102"/>
    </source>
</evidence>